<keyword evidence="1" id="KW-1133">Transmembrane helix</keyword>
<dbReference type="Proteomes" id="UP000703315">
    <property type="component" value="Unassembled WGS sequence"/>
</dbReference>
<dbReference type="PANTHER" id="PTHR41983">
    <property type="entry name" value="SHORT-CHAIN FATTY ACID TRANSPORTER-RELATED"/>
    <property type="match status" value="1"/>
</dbReference>
<dbReference type="Pfam" id="PF02667">
    <property type="entry name" value="SCFA_trans"/>
    <property type="match status" value="1"/>
</dbReference>
<feature type="transmembrane region" description="Helical" evidence="1">
    <location>
        <begin position="441"/>
        <end position="463"/>
    </location>
</feature>
<proteinExistence type="predicted"/>
<feature type="transmembrane region" description="Helical" evidence="1">
    <location>
        <begin position="151"/>
        <end position="177"/>
    </location>
</feature>
<sequence length="464" mass="49911">MTQTLQTKPPKQRAGVLERTADFFTQMMARWLPDPLVIAVLLTILVMALAMGFQGTGPLEAIDYWGNGFWDLLAFSMQMTVVLLTGYILARTPIVDAILDRLTGSITSPRFAIITLTVVALAASWLNWGFGLVMGGIVAKKMGMNVKGLHYPLAIASGYSGFLVYGSGVSGTIPLTIATEGHFMQEQMGLIPTSETIFSPIVLVTTAVIFVVLPLFNAVLHPKDPAKVRELDQSTIIAEAQPELASNFDADGRRNFAATLNNSPWVGIVIGVLALVFCFRHFFINDGQVDLNSINFMFLFLGLLLFARPARFLSAVGDGIKIVSGIIIQYPFYAGIMGILVGSGLVVSFANWFGSFSTAESLPFFSFLSAGIINLFAPSGGGQWAVQGPVMIEAAQTLGASESATALATAFGDQWTNMLQPFWILPVLAISGLKLRDVMGYLVLVLVLSGVIFGGSALIWGYLL</sequence>
<dbReference type="InterPro" id="IPR006160">
    <property type="entry name" value="SCFA_transpt_AtoE"/>
</dbReference>
<evidence type="ECO:0000313" key="2">
    <source>
        <dbReference type="EMBL" id="HJF15878.1"/>
    </source>
</evidence>
<organism evidence="2 3">
    <name type="scientific">Enteractinococcus helveticum</name>
    <dbReference type="NCBI Taxonomy" id="1837282"/>
    <lineage>
        <taxon>Bacteria</taxon>
        <taxon>Bacillati</taxon>
        <taxon>Actinomycetota</taxon>
        <taxon>Actinomycetes</taxon>
        <taxon>Micrococcales</taxon>
        <taxon>Micrococcaceae</taxon>
    </lineage>
</organism>
<dbReference type="AlphaFoldDB" id="A0A921K8T1"/>
<evidence type="ECO:0000313" key="3">
    <source>
        <dbReference type="Proteomes" id="UP000703315"/>
    </source>
</evidence>
<dbReference type="PANTHER" id="PTHR41983:SF2">
    <property type="entry name" value="SHORT-CHAIN FATTY ACID TRANSPORTER-RELATED"/>
    <property type="match status" value="1"/>
</dbReference>
<comment type="caution">
    <text evidence="2">The sequence shown here is derived from an EMBL/GenBank/DDBJ whole genome shotgun (WGS) entry which is preliminary data.</text>
</comment>
<feature type="transmembrane region" description="Helical" evidence="1">
    <location>
        <begin position="69"/>
        <end position="90"/>
    </location>
</feature>
<reference evidence="2" key="2">
    <citation type="submission" date="2021-09" db="EMBL/GenBank/DDBJ databases">
        <authorList>
            <person name="Gilroy R."/>
        </authorList>
    </citation>
    <scope>NUCLEOTIDE SEQUENCE</scope>
    <source>
        <strain evidence="2">ChiHjej13B12-14962</strain>
    </source>
</reference>
<feature type="transmembrane region" description="Helical" evidence="1">
    <location>
        <begin position="263"/>
        <end position="283"/>
    </location>
</feature>
<accession>A0A921K8T1</accession>
<gene>
    <name evidence="2" type="ORF">K8V32_13995</name>
</gene>
<feature type="transmembrane region" description="Helical" evidence="1">
    <location>
        <begin position="36"/>
        <end position="57"/>
    </location>
</feature>
<dbReference type="EMBL" id="DYXC01000163">
    <property type="protein sequence ID" value="HJF15878.1"/>
    <property type="molecule type" value="Genomic_DNA"/>
</dbReference>
<feature type="transmembrane region" description="Helical" evidence="1">
    <location>
        <begin position="197"/>
        <end position="220"/>
    </location>
</feature>
<protein>
    <submittedName>
        <fullName evidence="2">TIGR00366 family protein</fullName>
    </submittedName>
</protein>
<reference evidence="2" key="1">
    <citation type="journal article" date="2021" name="PeerJ">
        <title>Extensive microbial diversity within the chicken gut microbiome revealed by metagenomics and culture.</title>
        <authorList>
            <person name="Gilroy R."/>
            <person name="Ravi A."/>
            <person name="Getino M."/>
            <person name="Pursley I."/>
            <person name="Horton D.L."/>
            <person name="Alikhan N.F."/>
            <person name="Baker D."/>
            <person name="Gharbi K."/>
            <person name="Hall N."/>
            <person name="Watson M."/>
            <person name="Adriaenssens E.M."/>
            <person name="Foster-Nyarko E."/>
            <person name="Jarju S."/>
            <person name="Secka A."/>
            <person name="Antonio M."/>
            <person name="Oren A."/>
            <person name="Chaudhuri R.R."/>
            <person name="La Ragione R."/>
            <person name="Hildebrand F."/>
            <person name="Pallen M.J."/>
        </authorList>
    </citation>
    <scope>NUCLEOTIDE SEQUENCE</scope>
    <source>
        <strain evidence="2">ChiHjej13B12-14962</strain>
    </source>
</reference>
<evidence type="ECO:0000256" key="1">
    <source>
        <dbReference type="SAM" id="Phobius"/>
    </source>
</evidence>
<feature type="transmembrane region" description="Helical" evidence="1">
    <location>
        <begin position="328"/>
        <end position="352"/>
    </location>
</feature>
<feature type="transmembrane region" description="Helical" evidence="1">
    <location>
        <begin position="289"/>
        <end position="307"/>
    </location>
</feature>
<keyword evidence="1" id="KW-0812">Transmembrane</keyword>
<feature type="transmembrane region" description="Helical" evidence="1">
    <location>
        <begin position="110"/>
        <end position="139"/>
    </location>
</feature>
<dbReference type="RefSeq" id="WP_303908800.1">
    <property type="nucleotide sequence ID" value="NZ_DYXC01000163.1"/>
</dbReference>
<dbReference type="GO" id="GO:0005886">
    <property type="term" value="C:plasma membrane"/>
    <property type="evidence" value="ECO:0007669"/>
    <property type="project" value="TreeGrafter"/>
</dbReference>
<keyword evidence="1" id="KW-0472">Membrane</keyword>
<name>A0A921K8T1_9MICC</name>